<dbReference type="InterPro" id="IPR025944">
    <property type="entry name" value="Sigma_54_int_dom_CS"/>
</dbReference>
<dbReference type="KEGG" id="tav:G4V39_07990"/>
<dbReference type="InterPro" id="IPR003593">
    <property type="entry name" value="AAA+_ATPase"/>
</dbReference>
<dbReference type="Proteomes" id="UP000502179">
    <property type="component" value="Chromosome"/>
</dbReference>
<dbReference type="SUPFAM" id="SSF55785">
    <property type="entry name" value="PYP-like sensor domain (PAS domain)"/>
    <property type="match status" value="2"/>
</dbReference>
<dbReference type="Pfam" id="PF13426">
    <property type="entry name" value="PAS_9"/>
    <property type="match status" value="2"/>
</dbReference>
<dbReference type="PANTHER" id="PTHR32071:SF122">
    <property type="entry name" value="SIGMA FACTOR"/>
    <property type="match status" value="1"/>
</dbReference>
<dbReference type="Gene3D" id="3.30.450.20">
    <property type="entry name" value="PAS domain"/>
    <property type="match status" value="2"/>
</dbReference>
<name>A0A6G7PXS9_9BACT</name>
<dbReference type="InterPro" id="IPR009057">
    <property type="entry name" value="Homeodomain-like_sf"/>
</dbReference>
<dbReference type="PROSITE" id="PS00688">
    <property type="entry name" value="SIGMA54_INTERACT_3"/>
    <property type="match status" value="1"/>
</dbReference>
<dbReference type="PANTHER" id="PTHR32071">
    <property type="entry name" value="TRANSCRIPTIONAL REGULATORY PROTEIN"/>
    <property type="match status" value="1"/>
</dbReference>
<dbReference type="Gene3D" id="1.10.8.60">
    <property type="match status" value="1"/>
</dbReference>
<dbReference type="Gene3D" id="3.40.50.300">
    <property type="entry name" value="P-loop containing nucleotide triphosphate hydrolases"/>
    <property type="match status" value="1"/>
</dbReference>
<dbReference type="Pfam" id="PF00158">
    <property type="entry name" value="Sigma54_activat"/>
    <property type="match status" value="1"/>
</dbReference>
<proteinExistence type="predicted"/>
<dbReference type="InterPro" id="IPR000014">
    <property type="entry name" value="PAS"/>
</dbReference>
<dbReference type="Gene3D" id="1.10.10.60">
    <property type="entry name" value="Homeodomain-like"/>
    <property type="match status" value="1"/>
</dbReference>
<dbReference type="CDD" id="cd00009">
    <property type="entry name" value="AAA"/>
    <property type="match status" value="1"/>
</dbReference>
<protein>
    <submittedName>
        <fullName evidence="1">PAS domain S-box protein</fullName>
    </submittedName>
</protein>
<dbReference type="SMART" id="SM00086">
    <property type="entry name" value="PAC"/>
    <property type="match status" value="2"/>
</dbReference>
<dbReference type="SMART" id="SM00382">
    <property type="entry name" value="AAA"/>
    <property type="match status" value="1"/>
</dbReference>
<dbReference type="Pfam" id="PF25601">
    <property type="entry name" value="AAA_lid_14"/>
    <property type="match status" value="1"/>
</dbReference>
<dbReference type="PROSITE" id="PS00676">
    <property type="entry name" value="SIGMA54_INTERACT_2"/>
    <property type="match status" value="1"/>
</dbReference>
<sequence>MEILRKHQAIIDSLIEGIIIIDRKGRIISFNRAAERIIGVSRDQALGKKCWEVIKGPHSKEEGCCLNVCLEKGQTLVDKTIYIKRGDSAVPVSLNASPIYNKDQIVGISMSLRDLTDSLQMNLILESIADGVFTVGRDFRITSFNRAAEKITGWHRQEAIGQYCWNIFHSSICGDKCAIAQAIRTGKPVMNQAIYVRRRDGRSIPVSISAAPLTDDEGNIIGAVETFRDLTEIIQLRSQLRKSFSFQNIVSKSPAMQKIFDVLPDIAQSGSNVLITGESGTGKELIALAIHNLSKYKDGPFVAINCGALPDTLLESELFGYKAGAFTDAKRDKKGKIAAAEGGTLFLDEIGEVSPAFQAKLLRFLETKTYEPLGSTETKRANVRIVAATNKDLAQMVHEGRFREDLYYRLNVATVKLPPLRERKEDIPLLIDHFIEKFNAEKGKNITGISEEALEILMRYDFPGNIRELENIIEYSFILCRGGVILPEHLPESLLTLRQKKDEHRPCLVDEDSPLTLEEIEKRAIYQALKRNNWRRMATCRELGISKDTLRRKIAKYQLDIPSDEAA</sequence>
<reference evidence="1 2" key="1">
    <citation type="submission" date="2020-02" db="EMBL/GenBank/DDBJ databases">
        <title>Genome analysis of Thermosulfuriphilus ammonigenes ST65T, an anaerobic thermophilic chemolithoautotrophic bacterium isolated from a deep-sea hydrothermal vent.</title>
        <authorList>
            <person name="Slobodkina G."/>
            <person name="Allioux M."/>
            <person name="Merkel A."/>
            <person name="Alain K."/>
            <person name="Jebbar M."/>
            <person name="Slobodkin A."/>
        </authorList>
    </citation>
    <scope>NUCLEOTIDE SEQUENCE [LARGE SCALE GENOMIC DNA]</scope>
    <source>
        <strain evidence="1 2">ST65</strain>
    </source>
</reference>
<dbReference type="FunFam" id="3.40.50.300:FF:000006">
    <property type="entry name" value="DNA-binding transcriptional regulator NtrC"/>
    <property type="match status" value="1"/>
</dbReference>
<dbReference type="InterPro" id="IPR000700">
    <property type="entry name" value="PAS-assoc_C"/>
</dbReference>
<dbReference type="SUPFAM" id="SSF52540">
    <property type="entry name" value="P-loop containing nucleoside triphosphate hydrolases"/>
    <property type="match status" value="1"/>
</dbReference>
<gene>
    <name evidence="1" type="ORF">G4V39_07990</name>
</gene>
<dbReference type="InterPro" id="IPR035965">
    <property type="entry name" value="PAS-like_dom_sf"/>
</dbReference>
<organism evidence="1 2">
    <name type="scientific">Thermosulfuriphilus ammonigenes</name>
    <dbReference type="NCBI Taxonomy" id="1936021"/>
    <lineage>
        <taxon>Bacteria</taxon>
        <taxon>Pseudomonadati</taxon>
        <taxon>Thermodesulfobacteriota</taxon>
        <taxon>Thermodesulfobacteria</taxon>
        <taxon>Thermodesulfobacteriales</taxon>
        <taxon>Thermodesulfobacteriaceae</taxon>
        <taxon>Thermosulfuriphilus</taxon>
    </lineage>
</organism>
<dbReference type="CDD" id="cd00130">
    <property type="entry name" value="PAS"/>
    <property type="match status" value="2"/>
</dbReference>
<dbReference type="InterPro" id="IPR025662">
    <property type="entry name" value="Sigma_54_int_dom_ATP-bd_1"/>
</dbReference>
<dbReference type="AlphaFoldDB" id="A0A6G7PXS9"/>
<dbReference type="PROSITE" id="PS50113">
    <property type="entry name" value="PAC"/>
    <property type="match status" value="1"/>
</dbReference>
<dbReference type="InterPro" id="IPR058031">
    <property type="entry name" value="AAA_lid_NorR"/>
</dbReference>
<dbReference type="SMART" id="SM00091">
    <property type="entry name" value="PAS"/>
    <property type="match status" value="2"/>
</dbReference>
<dbReference type="EMBL" id="CP048877">
    <property type="protein sequence ID" value="QIJ72213.1"/>
    <property type="molecule type" value="Genomic_DNA"/>
</dbReference>
<accession>A0A6G7PXS9</accession>
<dbReference type="SUPFAM" id="SSF46689">
    <property type="entry name" value="Homeodomain-like"/>
    <property type="match status" value="1"/>
</dbReference>
<dbReference type="Pfam" id="PF02954">
    <property type="entry name" value="HTH_8"/>
    <property type="match status" value="1"/>
</dbReference>
<dbReference type="InterPro" id="IPR001610">
    <property type="entry name" value="PAC"/>
</dbReference>
<dbReference type="InterPro" id="IPR002197">
    <property type="entry name" value="HTH_Fis"/>
</dbReference>
<dbReference type="NCBIfam" id="TIGR00229">
    <property type="entry name" value="sensory_box"/>
    <property type="match status" value="2"/>
</dbReference>
<dbReference type="PROSITE" id="PS00675">
    <property type="entry name" value="SIGMA54_INTERACT_1"/>
    <property type="match status" value="1"/>
</dbReference>
<dbReference type="InterPro" id="IPR002078">
    <property type="entry name" value="Sigma_54_int"/>
</dbReference>
<dbReference type="PROSITE" id="PS50045">
    <property type="entry name" value="SIGMA54_INTERACT_4"/>
    <property type="match status" value="1"/>
</dbReference>
<dbReference type="PROSITE" id="PS50112">
    <property type="entry name" value="PAS"/>
    <property type="match status" value="2"/>
</dbReference>
<evidence type="ECO:0000313" key="1">
    <source>
        <dbReference type="EMBL" id="QIJ72213.1"/>
    </source>
</evidence>
<evidence type="ECO:0000313" key="2">
    <source>
        <dbReference type="Proteomes" id="UP000502179"/>
    </source>
</evidence>
<dbReference type="InterPro" id="IPR025943">
    <property type="entry name" value="Sigma_54_int_dom_ATP-bd_2"/>
</dbReference>
<dbReference type="InterPro" id="IPR027417">
    <property type="entry name" value="P-loop_NTPase"/>
</dbReference>
<dbReference type="GO" id="GO:0006355">
    <property type="term" value="P:regulation of DNA-templated transcription"/>
    <property type="evidence" value="ECO:0007669"/>
    <property type="project" value="InterPro"/>
</dbReference>
<dbReference type="GO" id="GO:0043565">
    <property type="term" value="F:sequence-specific DNA binding"/>
    <property type="evidence" value="ECO:0007669"/>
    <property type="project" value="InterPro"/>
</dbReference>
<dbReference type="GO" id="GO:0005524">
    <property type="term" value="F:ATP binding"/>
    <property type="evidence" value="ECO:0007669"/>
    <property type="project" value="InterPro"/>
</dbReference>
<keyword evidence="2" id="KW-1185">Reference proteome</keyword>
<dbReference type="RefSeq" id="WP_166032431.1">
    <property type="nucleotide sequence ID" value="NZ_CP048877.1"/>
</dbReference>